<protein>
    <submittedName>
        <fullName evidence="1">Uncharacterized protein</fullName>
    </submittedName>
</protein>
<proteinExistence type="predicted"/>
<dbReference type="AlphaFoldDB" id="A0A645F5Q3"/>
<evidence type="ECO:0000313" key="1">
    <source>
        <dbReference type="EMBL" id="MPN09675.1"/>
    </source>
</evidence>
<accession>A0A645F5Q3</accession>
<gene>
    <name evidence="1" type="ORF">SDC9_156966</name>
</gene>
<reference evidence="1" key="1">
    <citation type="submission" date="2019-08" db="EMBL/GenBank/DDBJ databases">
        <authorList>
            <person name="Kucharzyk K."/>
            <person name="Murdoch R.W."/>
            <person name="Higgins S."/>
            <person name="Loffler F."/>
        </authorList>
    </citation>
    <scope>NUCLEOTIDE SEQUENCE</scope>
</reference>
<dbReference type="EMBL" id="VSSQ01055810">
    <property type="protein sequence ID" value="MPN09675.1"/>
    <property type="molecule type" value="Genomic_DNA"/>
</dbReference>
<dbReference type="AntiFam" id="ANF00095">
    <property type="entry name" value="Shadow ORF (opposite ABC transporters)"/>
</dbReference>
<sequence>MRGKHERTARFGPVRLQRALNPIDCENICAGSWLVQQQQLPGFDEHPCKRHTLQFTAGKTVAPRVPQVREPDAFQRSQREAFSVPLARKRKLDVFLHAQIESIRLLRQIANSSAWQRARGDGAHIRLERAREQSKQRRLSAAVRADECERLAPHDGKRGDVEHAALAVELL</sequence>
<organism evidence="1">
    <name type="scientific">bioreactor metagenome</name>
    <dbReference type="NCBI Taxonomy" id="1076179"/>
    <lineage>
        <taxon>unclassified sequences</taxon>
        <taxon>metagenomes</taxon>
        <taxon>ecological metagenomes</taxon>
    </lineage>
</organism>
<comment type="caution">
    <text evidence="1">The sequence shown here is derived from an EMBL/GenBank/DDBJ whole genome shotgun (WGS) entry which is preliminary data.</text>
</comment>
<name>A0A645F5Q3_9ZZZZ</name>